<proteinExistence type="predicted"/>
<gene>
    <name evidence="2" type="ORF">B1H18_17610</name>
</gene>
<evidence type="ECO:0000256" key="1">
    <source>
        <dbReference type="SAM" id="MobiDB-lite"/>
    </source>
</evidence>
<sequence length="60" mass="6309">MRVRIISDTPTHQLPADLTAPTEGGALRPVVDTAHPLVDIAGAHRALEAGRSPGATTWSR</sequence>
<dbReference type="EMBL" id="MVFC01000013">
    <property type="protein sequence ID" value="OON78037.1"/>
    <property type="molecule type" value="Genomic_DNA"/>
</dbReference>
<protein>
    <submittedName>
        <fullName evidence="2">Uncharacterized protein</fullName>
    </submittedName>
</protein>
<accession>A0A1V4A868</accession>
<reference evidence="2 3" key="1">
    <citation type="submission" date="2017-02" db="EMBL/GenBank/DDBJ databases">
        <title>Draft Genome Sequence of Streptomyces tsukubaensis F601, a Producer of the immunosuppressant tacrolimus FK506.</title>
        <authorList>
            <person name="Zong G."/>
            <person name="Zhong C."/>
            <person name="Fu J."/>
            <person name="Qin R."/>
            <person name="Cao G."/>
        </authorList>
    </citation>
    <scope>NUCLEOTIDE SEQUENCE [LARGE SCALE GENOMIC DNA]</scope>
    <source>
        <strain evidence="2 3">F601</strain>
    </source>
</reference>
<dbReference type="STRING" id="83656.B1H18_17610"/>
<evidence type="ECO:0000313" key="3">
    <source>
        <dbReference type="Proteomes" id="UP000190539"/>
    </source>
</evidence>
<dbReference type="RefSeq" id="WP_077969095.1">
    <property type="nucleotide sequence ID" value="NZ_CP045178.1"/>
</dbReference>
<name>A0A1V4A868_9ACTN</name>
<comment type="caution">
    <text evidence="2">The sequence shown here is derived from an EMBL/GenBank/DDBJ whole genome shotgun (WGS) entry which is preliminary data.</text>
</comment>
<organism evidence="2 3">
    <name type="scientific">Streptomyces tsukubensis</name>
    <dbReference type="NCBI Taxonomy" id="83656"/>
    <lineage>
        <taxon>Bacteria</taxon>
        <taxon>Bacillati</taxon>
        <taxon>Actinomycetota</taxon>
        <taxon>Actinomycetes</taxon>
        <taxon>Kitasatosporales</taxon>
        <taxon>Streptomycetaceae</taxon>
        <taxon>Streptomyces</taxon>
    </lineage>
</organism>
<dbReference type="AlphaFoldDB" id="A0A1V4A868"/>
<feature type="region of interest" description="Disordered" evidence="1">
    <location>
        <begin position="1"/>
        <end position="21"/>
    </location>
</feature>
<dbReference type="Proteomes" id="UP000190539">
    <property type="component" value="Unassembled WGS sequence"/>
</dbReference>
<keyword evidence="3" id="KW-1185">Reference proteome</keyword>
<evidence type="ECO:0000313" key="2">
    <source>
        <dbReference type="EMBL" id="OON78037.1"/>
    </source>
</evidence>
<dbReference type="Pfam" id="PF13602">
    <property type="entry name" value="ADH_zinc_N_2"/>
    <property type="match status" value="1"/>
</dbReference>